<feature type="active site" description="Proton donor" evidence="18">
    <location>
        <position position="139"/>
    </location>
</feature>
<keyword evidence="15 21" id="KW-0326">Glycosidase</keyword>
<keyword evidence="12" id="KW-0472">Membrane</keyword>
<evidence type="ECO:0000256" key="9">
    <source>
        <dbReference type="ARBA" id="ARBA00022968"/>
    </source>
</evidence>
<comment type="subcellular location">
    <subcellularLocation>
        <location evidence="2">Golgi apparatus membrane</location>
        <topology evidence="2">Single-pass type II membrane protein</topology>
    </subcellularLocation>
</comment>
<dbReference type="InterPro" id="IPR012341">
    <property type="entry name" value="6hp_glycosidase-like_sf"/>
</dbReference>
<dbReference type="OMA" id="PESFGWD"/>
<dbReference type="EMBL" id="LNIX01000003">
    <property type="protein sequence ID" value="OXA57215.1"/>
    <property type="molecule type" value="Genomic_DNA"/>
</dbReference>
<dbReference type="GO" id="GO:0004571">
    <property type="term" value="F:mannosyl-oligosaccharide 1,2-alpha-mannosidase activity"/>
    <property type="evidence" value="ECO:0007669"/>
    <property type="project" value="UniProtKB-EC"/>
</dbReference>
<feature type="disulfide bond" evidence="20">
    <location>
        <begin position="330"/>
        <end position="363"/>
    </location>
</feature>
<evidence type="ECO:0000256" key="16">
    <source>
        <dbReference type="ARBA" id="ARBA00047669"/>
    </source>
</evidence>
<evidence type="ECO:0000256" key="5">
    <source>
        <dbReference type="ARBA" id="ARBA00022692"/>
    </source>
</evidence>
<keyword evidence="10" id="KW-1133">Transmembrane helix</keyword>
<evidence type="ECO:0000256" key="1">
    <source>
        <dbReference type="ARBA" id="ARBA00001913"/>
    </source>
</evidence>
<feature type="chain" id="PRO_5012691649" description="alpha-1,2-Mannosidase" evidence="22">
    <location>
        <begin position="21"/>
        <end position="504"/>
    </location>
</feature>
<dbReference type="InterPro" id="IPR050749">
    <property type="entry name" value="Glycosyl_Hydrolase_47"/>
</dbReference>
<proteinExistence type="inferred from homology"/>
<dbReference type="GO" id="GO:0006491">
    <property type="term" value="P:N-glycan processing"/>
    <property type="evidence" value="ECO:0007669"/>
    <property type="project" value="UniProtKB-ARBA"/>
</dbReference>
<dbReference type="GO" id="GO:0005509">
    <property type="term" value="F:calcium ion binding"/>
    <property type="evidence" value="ECO:0007669"/>
    <property type="project" value="InterPro"/>
</dbReference>
<comment type="caution">
    <text evidence="23">The sequence shown here is derived from an EMBL/GenBank/DDBJ whole genome shotgun (WGS) entry which is preliminary data.</text>
</comment>
<keyword evidence="11" id="KW-0333">Golgi apparatus</keyword>
<name>A0A226EHT1_FOLCA</name>
<dbReference type="PANTHER" id="PTHR11742">
    <property type="entry name" value="MANNOSYL-OLIGOSACCHARIDE ALPHA-1,2-MANNOSIDASE-RELATED"/>
    <property type="match status" value="1"/>
</dbReference>
<evidence type="ECO:0000256" key="12">
    <source>
        <dbReference type="ARBA" id="ARBA00023136"/>
    </source>
</evidence>
<keyword evidence="9" id="KW-0735">Signal-anchor</keyword>
<evidence type="ECO:0000256" key="15">
    <source>
        <dbReference type="ARBA" id="ARBA00023295"/>
    </source>
</evidence>
<dbReference type="InterPro" id="IPR036026">
    <property type="entry name" value="Seven-hairpin_glycosidases"/>
</dbReference>
<evidence type="ECO:0000256" key="4">
    <source>
        <dbReference type="ARBA" id="ARBA00007658"/>
    </source>
</evidence>
<feature type="active site" description="Proton donor" evidence="18">
    <location>
        <position position="377"/>
    </location>
</feature>
<dbReference type="EC" id="3.2.1.-" evidence="21"/>
<keyword evidence="6 19" id="KW-0479">Metal-binding</keyword>
<keyword evidence="22" id="KW-0732">Signal</keyword>
<evidence type="ECO:0000256" key="11">
    <source>
        <dbReference type="ARBA" id="ARBA00023034"/>
    </source>
</evidence>
<evidence type="ECO:0000256" key="14">
    <source>
        <dbReference type="ARBA" id="ARBA00023180"/>
    </source>
</evidence>
<evidence type="ECO:0000313" key="24">
    <source>
        <dbReference type="Proteomes" id="UP000198287"/>
    </source>
</evidence>
<keyword evidence="24" id="KW-1185">Reference proteome</keyword>
<evidence type="ECO:0000256" key="17">
    <source>
        <dbReference type="ARBA" id="ARBA00048605"/>
    </source>
</evidence>
<evidence type="ECO:0000256" key="6">
    <source>
        <dbReference type="ARBA" id="ARBA00022723"/>
    </source>
</evidence>
<comment type="similarity">
    <text evidence="4 21">Belongs to the glycosyl hydrolase 47 family.</text>
</comment>
<dbReference type="GO" id="GO:0005783">
    <property type="term" value="C:endoplasmic reticulum"/>
    <property type="evidence" value="ECO:0007669"/>
    <property type="project" value="TreeGrafter"/>
</dbReference>
<comment type="catalytic activity">
    <reaction evidence="17">
        <text>N(4)-(alpha-D-Man-(1-&gt;2)-alpha-D-Man-(1-&gt;2)-alpha-D-Man-(1-&gt;3)-[alpha-D-Man-(1-&gt;2)-alpha-D-Man-(1-&gt;3)-[alpha-D-Man-(1-&gt;2)-alpha-D-Man-(1-&gt;6)]-alpha-D-Man-(1-&gt;6)]-beta-D-Man-(1-&gt;4)-beta-D-GlcNAc-(1-&gt;4)-beta-D-GlcNAc)-L-asparaginyl-[protein] (N-glucan mannose isomer 9A1,2,3B1,2,3) + 4 H2O = N(4)-(alpha-D-Man-(1-&gt;3)-[alpha-D-Man-(1-&gt;3)-[alpha-D-Man-(1-&gt;6)]-alpha-D-Man-(1-&gt;6)]-beta-D-Man-(1-&gt;4)-beta-D-GlcNAc-(1-&gt;4)-beta-D-GlcNAc)-L-asparaginyl-[protein] (N-glucan mannose isomer 5A1,2) + 4 beta-D-mannose</text>
        <dbReference type="Rhea" id="RHEA:56008"/>
        <dbReference type="Rhea" id="RHEA-COMP:14356"/>
        <dbReference type="Rhea" id="RHEA-COMP:14367"/>
        <dbReference type="ChEBI" id="CHEBI:15377"/>
        <dbReference type="ChEBI" id="CHEBI:28563"/>
        <dbReference type="ChEBI" id="CHEBI:59087"/>
        <dbReference type="ChEBI" id="CHEBI:139493"/>
        <dbReference type="EC" id="3.2.1.113"/>
    </reaction>
</comment>
<dbReference type="GO" id="GO:0000139">
    <property type="term" value="C:Golgi membrane"/>
    <property type="evidence" value="ECO:0007669"/>
    <property type="project" value="UniProtKB-SubCell"/>
</dbReference>
<keyword evidence="8 19" id="KW-0106">Calcium</keyword>
<keyword evidence="7 21" id="KW-0378">Hydrolase</keyword>
<dbReference type="FunFam" id="1.50.10.10:FF:000017">
    <property type="entry name" value="alpha-1,2-Mannosidase"/>
    <property type="match status" value="1"/>
</dbReference>
<evidence type="ECO:0000256" key="3">
    <source>
        <dbReference type="ARBA" id="ARBA00004922"/>
    </source>
</evidence>
<evidence type="ECO:0000256" key="2">
    <source>
        <dbReference type="ARBA" id="ARBA00004323"/>
    </source>
</evidence>
<evidence type="ECO:0000256" key="18">
    <source>
        <dbReference type="PIRSR" id="PIRSR601382-1"/>
    </source>
</evidence>
<dbReference type="STRING" id="158441.A0A226EHT1"/>
<comment type="catalytic activity">
    <reaction evidence="16">
        <text>N(4)-(alpha-D-Man-(1-&gt;2)-alpha-D-Man-(1-&gt;2)-alpha-D-Man-(1-&gt;3)-[alpha-D-Man-(1-&gt;3)-[alpha-D-Man-(1-&gt;2)-alpha-D-Man-(1-&gt;6)]-alpha-D-Man-(1-&gt;6)]-beta-D-Man-(1-&gt;4)-beta-D-GlcNAc-(1-&gt;4)-beta-D-GlcNAc)-L-asparaginyl-[protein] (N-glucan mannose isomer 8A1,2,3B1,3) + 3 H2O = N(4)-(alpha-D-Man-(1-&gt;3)-[alpha-D-Man-(1-&gt;3)-[alpha-D-Man-(1-&gt;6)]-alpha-D-Man-(1-&gt;6)]-beta-D-Man-(1-&gt;4)-beta-D-GlcNAc-(1-&gt;4)-beta-D-GlcNAc)-L-asparaginyl-[protein] (N-glucan mannose isomer 5A1,2) + 3 beta-D-mannose</text>
        <dbReference type="Rhea" id="RHEA:56028"/>
        <dbReference type="Rhea" id="RHEA-COMP:14358"/>
        <dbReference type="Rhea" id="RHEA-COMP:14367"/>
        <dbReference type="ChEBI" id="CHEBI:15377"/>
        <dbReference type="ChEBI" id="CHEBI:28563"/>
        <dbReference type="ChEBI" id="CHEBI:59087"/>
        <dbReference type="ChEBI" id="CHEBI:60628"/>
        <dbReference type="EC" id="3.2.1.113"/>
    </reaction>
</comment>
<reference evidence="23 24" key="1">
    <citation type="submission" date="2015-12" db="EMBL/GenBank/DDBJ databases">
        <title>The genome of Folsomia candida.</title>
        <authorList>
            <person name="Faddeeva A."/>
            <person name="Derks M.F."/>
            <person name="Anvar Y."/>
            <person name="Smit S."/>
            <person name="Van Straalen N."/>
            <person name="Roelofs D."/>
        </authorList>
    </citation>
    <scope>NUCLEOTIDE SEQUENCE [LARGE SCALE GENOMIC DNA]</scope>
    <source>
        <strain evidence="23 24">VU population</strain>
        <tissue evidence="23">Whole body</tissue>
    </source>
</reference>
<gene>
    <name evidence="23" type="ORF">Fcan01_07870</name>
</gene>
<evidence type="ECO:0000256" key="19">
    <source>
        <dbReference type="PIRSR" id="PIRSR601382-2"/>
    </source>
</evidence>
<dbReference type="Proteomes" id="UP000198287">
    <property type="component" value="Unassembled WGS sequence"/>
</dbReference>
<dbReference type="InterPro" id="IPR001382">
    <property type="entry name" value="Glyco_hydro_47"/>
</dbReference>
<evidence type="ECO:0000256" key="20">
    <source>
        <dbReference type="PIRSR" id="PIRSR601382-3"/>
    </source>
</evidence>
<dbReference type="Pfam" id="PF01532">
    <property type="entry name" value="Glyco_hydro_47"/>
    <property type="match status" value="1"/>
</dbReference>
<accession>A0A226EHT1</accession>
<evidence type="ECO:0000256" key="8">
    <source>
        <dbReference type="ARBA" id="ARBA00022837"/>
    </source>
</evidence>
<feature type="binding site" evidence="19">
    <location>
        <position position="490"/>
    </location>
    <ligand>
        <name>Ca(2+)</name>
        <dbReference type="ChEBI" id="CHEBI:29108"/>
    </ligand>
</feature>
<evidence type="ECO:0000313" key="23">
    <source>
        <dbReference type="EMBL" id="OXA57215.1"/>
    </source>
</evidence>
<feature type="active site" evidence="18">
    <location>
        <position position="402"/>
    </location>
</feature>
<dbReference type="OrthoDB" id="8118055at2759"/>
<comment type="cofactor">
    <cofactor evidence="1 19">
        <name>Ca(2+)</name>
        <dbReference type="ChEBI" id="CHEBI:29108"/>
    </cofactor>
</comment>
<organism evidence="23 24">
    <name type="scientific">Folsomia candida</name>
    <name type="common">Springtail</name>
    <dbReference type="NCBI Taxonomy" id="158441"/>
    <lineage>
        <taxon>Eukaryota</taxon>
        <taxon>Metazoa</taxon>
        <taxon>Ecdysozoa</taxon>
        <taxon>Arthropoda</taxon>
        <taxon>Hexapoda</taxon>
        <taxon>Collembola</taxon>
        <taxon>Entomobryomorpha</taxon>
        <taxon>Isotomoidea</taxon>
        <taxon>Isotomidae</taxon>
        <taxon>Proisotominae</taxon>
        <taxon>Folsomia</taxon>
    </lineage>
</organism>
<protein>
    <recommendedName>
        <fullName evidence="21">alpha-1,2-Mannosidase</fullName>
        <ecNumber evidence="21">3.2.1.-</ecNumber>
    </recommendedName>
</protein>
<dbReference type="GO" id="GO:0005975">
    <property type="term" value="P:carbohydrate metabolic process"/>
    <property type="evidence" value="ECO:0007669"/>
    <property type="project" value="InterPro"/>
</dbReference>
<dbReference type="SUPFAM" id="SSF48225">
    <property type="entry name" value="Seven-hairpin glycosidases"/>
    <property type="match status" value="1"/>
</dbReference>
<feature type="signal peptide" evidence="22">
    <location>
        <begin position="1"/>
        <end position="20"/>
    </location>
</feature>
<dbReference type="PANTHER" id="PTHR11742:SF6">
    <property type="entry name" value="MANNOSYL-OLIGOSACCHARIDE ALPHA-1,2-MANNOSIDASE IA-RELATED"/>
    <property type="match status" value="1"/>
</dbReference>
<evidence type="ECO:0000256" key="13">
    <source>
        <dbReference type="ARBA" id="ARBA00023157"/>
    </source>
</evidence>
<feature type="active site" evidence="18">
    <location>
        <position position="267"/>
    </location>
</feature>
<keyword evidence="14" id="KW-0325">Glycoprotein</keyword>
<sequence>MTKLSIVVGFVFALVATSWAVPLDRNEISKLKLAYKPLANQGGEDPDPVIQARRNFVKQMMKDAWDDYVRWAWGDNELKPVSQTGQTGGIFGPSKIGATIVDSLDTLYIMELMQEYEMARGYVANELDFEVNATVSVFETNIRFVGGFLAAYAITQDTIYRDRAVEITNKLLPAFNSTTGIPFGSVNVLTGETGTNANAVLAEFGTLHLEFMYLSEITGNPIYAEKVQAIRKFLKEIEKPNGLYPNHLDVNQGRWTDDHVSIGALGDSYYEYLLKAAIQLNDQEARTMYDEAMDAFVNNDLVRVSRQNHLLYIAESRAGFADPVVGHLACFAGGMFALGAHVDPNNANADRDAEIGRNFTNTCHESYIRTNTHIGPEIFRFTDNLEAEAGSDGERGYILRPEVIESYFVMYRITGDSKYRDWAWDAAQAIERYSKAGPGRGYSGLRNTNSLSPVQDDVQQTFFLAETLKYLYLIFSTNDLISLDEWVMNTECHPLPVKATNPMY</sequence>
<evidence type="ECO:0000256" key="22">
    <source>
        <dbReference type="SAM" id="SignalP"/>
    </source>
</evidence>
<evidence type="ECO:0000256" key="10">
    <source>
        <dbReference type="ARBA" id="ARBA00022989"/>
    </source>
</evidence>
<keyword evidence="13 20" id="KW-1015">Disulfide bond</keyword>
<dbReference type="Gene3D" id="1.50.10.10">
    <property type="match status" value="1"/>
</dbReference>
<comment type="pathway">
    <text evidence="3">Protein modification; protein glycosylation.</text>
</comment>
<dbReference type="PRINTS" id="PR00747">
    <property type="entry name" value="GLYHDRLASE47"/>
</dbReference>
<keyword evidence="5" id="KW-0812">Transmembrane</keyword>
<evidence type="ECO:0000256" key="21">
    <source>
        <dbReference type="RuleBase" id="RU361193"/>
    </source>
</evidence>
<evidence type="ECO:0000256" key="7">
    <source>
        <dbReference type="ARBA" id="ARBA00022801"/>
    </source>
</evidence>
<dbReference type="AlphaFoldDB" id="A0A226EHT1"/>